<organism evidence="3 4">
    <name type="scientific">Stegodyphus mimosarum</name>
    <name type="common">African social velvet spider</name>
    <dbReference type="NCBI Taxonomy" id="407821"/>
    <lineage>
        <taxon>Eukaryota</taxon>
        <taxon>Metazoa</taxon>
        <taxon>Ecdysozoa</taxon>
        <taxon>Arthropoda</taxon>
        <taxon>Chelicerata</taxon>
        <taxon>Arachnida</taxon>
        <taxon>Araneae</taxon>
        <taxon>Araneomorphae</taxon>
        <taxon>Entelegynae</taxon>
        <taxon>Eresoidea</taxon>
        <taxon>Eresidae</taxon>
        <taxon>Stegodyphus</taxon>
    </lineage>
</organism>
<dbReference type="Proteomes" id="UP000054359">
    <property type="component" value="Unassembled WGS sequence"/>
</dbReference>
<sequence length="227" mass="25656">MIRNQRQRKSLQTLQINADDDLLTSKMVHQKEEMKVKEIMQNEKIVATEKENVRAIRTTRQKTKKTTSKEEPKPVVPKKQKTEAKKVGTRSKTKRDKVVVDLHQPKINSVLSPLSLKSTAIDNDMTNGKLEESPAVQENKVETTILQPECSTSTTNDSVITLLTGSTAPESYWRDLAEQRQIALDETLHENELLQDQLAVLEAENSQLKSLLKEAEQLASIVKGMID</sequence>
<dbReference type="Pfam" id="PF07412">
    <property type="entry name" value="Geminin"/>
    <property type="match status" value="1"/>
</dbReference>
<dbReference type="EMBL" id="KK116096">
    <property type="protein sequence ID" value="KFM66786.1"/>
    <property type="molecule type" value="Genomic_DNA"/>
</dbReference>
<evidence type="ECO:0008006" key="5">
    <source>
        <dbReference type="Google" id="ProtNLM"/>
    </source>
</evidence>
<protein>
    <recommendedName>
        <fullName evidence="5">Geminin</fullName>
    </recommendedName>
</protein>
<feature type="compositionally biased region" description="Basic residues" evidence="2">
    <location>
        <begin position="57"/>
        <end position="66"/>
    </location>
</feature>
<dbReference type="OMA" id="ALCENEQ"/>
<dbReference type="SUPFAM" id="SSF111469">
    <property type="entry name" value="Geminin coiled-coil domain"/>
    <property type="match status" value="1"/>
</dbReference>
<evidence type="ECO:0000256" key="1">
    <source>
        <dbReference type="SAM" id="Coils"/>
    </source>
</evidence>
<dbReference type="OrthoDB" id="10043826at2759"/>
<accession>A0A087TNU7</accession>
<gene>
    <name evidence="3" type="ORF">X975_15185</name>
</gene>
<keyword evidence="1" id="KW-0175">Coiled coil</keyword>
<evidence type="ECO:0000256" key="2">
    <source>
        <dbReference type="SAM" id="MobiDB-lite"/>
    </source>
</evidence>
<feature type="coiled-coil region" evidence="1">
    <location>
        <begin position="184"/>
        <end position="221"/>
    </location>
</feature>
<evidence type="ECO:0000313" key="3">
    <source>
        <dbReference type="EMBL" id="KFM66786.1"/>
    </source>
</evidence>
<feature type="region of interest" description="Disordered" evidence="2">
    <location>
        <begin position="50"/>
        <end position="94"/>
    </location>
</feature>
<feature type="non-terminal residue" evidence="3">
    <location>
        <position position="227"/>
    </location>
</feature>
<dbReference type="InterPro" id="IPR022786">
    <property type="entry name" value="Geminin/Multicilin"/>
</dbReference>
<evidence type="ECO:0000313" key="4">
    <source>
        <dbReference type="Proteomes" id="UP000054359"/>
    </source>
</evidence>
<dbReference type="Gene3D" id="1.20.5.1180">
    <property type="entry name" value="Geminin coiled-coil domain"/>
    <property type="match status" value="1"/>
</dbReference>
<dbReference type="AlphaFoldDB" id="A0A087TNU7"/>
<name>A0A087TNU7_STEMI</name>
<reference evidence="3 4" key="1">
    <citation type="submission" date="2013-11" db="EMBL/GenBank/DDBJ databases">
        <title>Genome sequencing of Stegodyphus mimosarum.</title>
        <authorList>
            <person name="Bechsgaard J."/>
        </authorList>
    </citation>
    <scope>NUCLEOTIDE SEQUENCE [LARGE SCALE GENOMIC DNA]</scope>
</reference>
<proteinExistence type="predicted"/>
<keyword evidence="4" id="KW-1185">Reference proteome</keyword>
<dbReference type="GO" id="GO:0006275">
    <property type="term" value="P:regulation of DNA replication"/>
    <property type="evidence" value="ECO:0007669"/>
    <property type="project" value="InterPro"/>
</dbReference>